<evidence type="ECO:0000313" key="13">
    <source>
        <dbReference type="Proteomes" id="UP000295818"/>
    </source>
</evidence>
<keyword evidence="3" id="KW-0597">Phosphoprotein</keyword>
<keyword evidence="10" id="KW-1133">Transmembrane helix</keyword>
<sequence>MSRVAQYSLLVVKGSARGWFEADGLRRVVPFFSLAFGLVAAITQPSSAADIVLAAVPVAAFGLWAFAPNVPLAVVSVGVVVPVVVAQRSGQLEPVMFNVALLAFAAARWSRSLGAAASLGVLAAATPVLVALVQDPMEVAVGIWLVAIVFIWVVGRAVARQDRLVAELEGTRRQLAEQALLAERRRIARDVHDFVGHGLAAVMLQVTSARHVLRRDLASAEEALRSAEEVGRLSMEELRRTVTLLRHDDEAGVAPPLPSTKEIPALVDQARAGGLAVELRMRGDFARISPGTGVALYRIAQEALANAARHAPRAQTVLGLELSDGDVRLVAETSGPVATARATDPERPRYGLIGMGERASALGGDLVAGPTPDGWQLSCRLPLTVDNELPEGGPRMP</sequence>
<dbReference type="Proteomes" id="UP000295818">
    <property type="component" value="Unassembled WGS sequence"/>
</dbReference>
<dbReference type="InterPro" id="IPR011712">
    <property type="entry name" value="Sig_transdc_His_kin_sub3_dim/P"/>
</dbReference>
<evidence type="ECO:0000313" key="12">
    <source>
        <dbReference type="EMBL" id="TCO21764.1"/>
    </source>
</evidence>
<feature type="transmembrane region" description="Helical" evidence="10">
    <location>
        <begin position="139"/>
        <end position="159"/>
    </location>
</feature>
<feature type="transmembrane region" description="Helical" evidence="10">
    <location>
        <begin position="58"/>
        <end position="86"/>
    </location>
</feature>
<dbReference type="Pfam" id="PF07730">
    <property type="entry name" value="HisKA_3"/>
    <property type="match status" value="1"/>
</dbReference>
<accession>A0ABY2BIN4</accession>
<dbReference type="EC" id="2.7.13.3" evidence="2"/>
<evidence type="ECO:0000256" key="5">
    <source>
        <dbReference type="ARBA" id="ARBA00022741"/>
    </source>
</evidence>
<dbReference type="PANTHER" id="PTHR24421">
    <property type="entry name" value="NITRATE/NITRITE SENSOR PROTEIN NARX-RELATED"/>
    <property type="match status" value="1"/>
</dbReference>
<reference evidence="12 13" key="1">
    <citation type="journal article" date="2015" name="Stand. Genomic Sci.">
        <title>Genomic Encyclopedia of Bacterial and Archaeal Type Strains, Phase III: the genomes of soil and plant-associated and newly described type strains.</title>
        <authorList>
            <person name="Whitman W.B."/>
            <person name="Woyke T."/>
            <person name="Klenk H.P."/>
            <person name="Zhou Y."/>
            <person name="Lilburn T.G."/>
            <person name="Beck B.J."/>
            <person name="De Vos P."/>
            <person name="Vandamme P."/>
            <person name="Eisen J.A."/>
            <person name="Garrity G."/>
            <person name="Hugenholtz P."/>
            <person name="Kyrpides N.C."/>
        </authorList>
    </citation>
    <scope>NUCLEOTIDE SEQUENCE [LARGE SCALE GENOMIC DNA]</scope>
    <source>
        <strain evidence="12 13">VKM Ac-2538</strain>
    </source>
</reference>
<comment type="catalytic activity">
    <reaction evidence="1">
        <text>ATP + protein L-histidine = ADP + protein N-phospho-L-histidine.</text>
        <dbReference type="EC" id="2.7.13.3"/>
    </reaction>
</comment>
<feature type="transmembrane region" description="Helical" evidence="10">
    <location>
        <begin position="113"/>
        <end position="133"/>
    </location>
</feature>
<name>A0ABY2BIN4_9ACTN</name>
<dbReference type="PANTHER" id="PTHR24421:SF10">
    <property type="entry name" value="NITRATE_NITRITE SENSOR PROTEIN NARQ"/>
    <property type="match status" value="1"/>
</dbReference>
<keyword evidence="8" id="KW-0902">Two-component regulatory system</keyword>
<keyword evidence="10" id="KW-0472">Membrane</keyword>
<keyword evidence="4" id="KW-0808">Transferase</keyword>
<dbReference type="EMBL" id="SLWM01000007">
    <property type="protein sequence ID" value="TCO21764.1"/>
    <property type="molecule type" value="Genomic_DNA"/>
</dbReference>
<organism evidence="12 13">
    <name type="scientific">Kribbella orskensis</name>
    <dbReference type="NCBI Taxonomy" id="2512216"/>
    <lineage>
        <taxon>Bacteria</taxon>
        <taxon>Bacillati</taxon>
        <taxon>Actinomycetota</taxon>
        <taxon>Actinomycetes</taxon>
        <taxon>Propionibacteriales</taxon>
        <taxon>Kribbellaceae</taxon>
        <taxon>Kribbella</taxon>
    </lineage>
</organism>
<evidence type="ECO:0000256" key="7">
    <source>
        <dbReference type="ARBA" id="ARBA00022840"/>
    </source>
</evidence>
<keyword evidence="6 12" id="KW-0418">Kinase</keyword>
<gene>
    <name evidence="12" type="ORF">EV644_10786</name>
</gene>
<dbReference type="InterPro" id="IPR050482">
    <property type="entry name" value="Sensor_HK_TwoCompSys"/>
</dbReference>
<keyword evidence="7" id="KW-0067">ATP-binding</keyword>
<evidence type="ECO:0000256" key="2">
    <source>
        <dbReference type="ARBA" id="ARBA00012438"/>
    </source>
</evidence>
<dbReference type="Gene3D" id="1.20.5.1930">
    <property type="match status" value="1"/>
</dbReference>
<keyword evidence="10" id="KW-0812">Transmembrane</keyword>
<evidence type="ECO:0000256" key="6">
    <source>
        <dbReference type="ARBA" id="ARBA00022777"/>
    </source>
</evidence>
<evidence type="ECO:0000256" key="8">
    <source>
        <dbReference type="ARBA" id="ARBA00023012"/>
    </source>
</evidence>
<evidence type="ECO:0000256" key="1">
    <source>
        <dbReference type="ARBA" id="ARBA00000085"/>
    </source>
</evidence>
<proteinExistence type="predicted"/>
<evidence type="ECO:0000256" key="9">
    <source>
        <dbReference type="SAM" id="Coils"/>
    </source>
</evidence>
<dbReference type="InterPro" id="IPR036890">
    <property type="entry name" value="HATPase_C_sf"/>
</dbReference>
<dbReference type="SUPFAM" id="SSF55874">
    <property type="entry name" value="ATPase domain of HSP90 chaperone/DNA topoisomerase II/histidine kinase"/>
    <property type="match status" value="1"/>
</dbReference>
<evidence type="ECO:0000256" key="10">
    <source>
        <dbReference type="SAM" id="Phobius"/>
    </source>
</evidence>
<feature type="domain" description="Signal transduction histidine kinase subgroup 3 dimerisation and phosphoacceptor" evidence="11">
    <location>
        <begin position="183"/>
        <end position="249"/>
    </location>
</feature>
<feature type="coiled-coil region" evidence="9">
    <location>
        <begin position="158"/>
        <end position="185"/>
    </location>
</feature>
<evidence type="ECO:0000256" key="3">
    <source>
        <dbReference type="ARBA" id="ARBA00022553"/>
    </source>
</evidence>
<evidence type="ECO:0000256" key="4">
    <source>
        <dbReference type="ARBA" id="ARBA00022679"/>
    </source>
</evidence>
<dbReference type="Gene3D" id="3.30.565.10">
    <property type="entry name" value="Histidine kinase-like ATPase, C-terminal domain"/>
    <property type="match status" value="1"/>
</dbReference>
<dbReference type="GO" id="GO:0016301">
    <property type="term" value="F:kinase activity"/>
    <property type="evidence" value="ECO:0007669"/>
    <property type="project" value="UniProtKB-KW"/>
</dbReference>
<keyword evidence="13" id="KW-1185">Reference proteome</keyword>
<keyword evidence="5" id="KW-0547">Nucleotide-binding</keyword>
<evidence type="ECO:0000259" key="11">
    <source>
        <dbReference type="Pfam" id="PF07730"/>
    </source>
</evidence>
<comment type="caution">
    <text evidence="12">The sequence shown here is derived from an EMBL/GenBank/DDBJ whole genome shotgun (WGS) entry which is preliminary data.</text>
</comment>
<protein>
    <recommendedName>
        <fullName evidence="2">histidine kinase</fullName>
        <ecNumber evidence="2">2.7.13.3</ecNumber>
    </recommendedName>
</protein>
<keyword evidence="9" id="KW-0175">Coiled coil</keyword>
<dbReference type="CDD" id="cd16917">
    <property type="entry name" value="HATPase_UhpB-NarQ-NarX-like"/>
    <property type="match status" value="1"/>
</dbReference>